<dbReference type="Proteomes" id="UP000838763">
    <property type="component" value="Unassembled WGS sequence"/>
</dbReference>
<dbReference type="Pfam" id="PF01341">
    <property type="entry name" value="Glyco_hydro_6"/>
    <property type="match status" value="1"/>
</dbReference>
<feature type="binding site" evidence="9">
    <location>
        <position position="77"/>
    </location>
    <ligand>
        <name>substrate</name>
    </ligand>
</feature>
<feature type="binding site" evidence="9">
    <location>
        <position position="197"/>
    </location>
    <ligand>
        <name>substrate</name>
    </ligand>
</feature>
<evidence type="ECO:0000256" key="4">
    <source>
        <dbReference type="ARBA" id="ARBA00023157"/>
    </source>
</evidence>
<keyword evidence="5 11" id="KW-0119">Carbohydrate metabolism</keyword>
<dbReference type="PANTHER" id="PTHR34876:SF4">
    <property type="entry name" value="1,4-BETA-D-GLUCAN CELLOBIOHYDROLASE C-RELATED"/>
    <property type="match status" value="1"/>
</dbReference>
<keyword evidence="1 11" id="KW-0732">Signal</keyword>
<dbReference type="Gene3D" id="3.20.20.40">
    <property type="entry name" value="1, 4-beta cellobiohydrolase"/>
    <property type="match status" value="1"/>
</dbReference>
<keyword evidence="3 11" id="KW-0136">Cellulose degradation</keyword>
<dbReference type="PRINTS" id="PR00733">
    <property type="entry name" value="GLHYDRLASE6"/>
</dbReference>
<feature type="active site" evidence="10">
    <location>
        <position position="103"/>
    </location>
</feature>
<evidence type="ECO:0000256" key="5">
    <source>
        <dbReference type="ARBA" id="ARBA00023277"/>
    </source>
</evidence>
<keyword evidence="4" id="KW-1015">Disulfide bond</keyword>
<evidence type="ECO:0000313" key="13">
    <source>
        <dbReference type="Proteomes" id="UP000838763"/>
    </source>
</evidence>
<feature type="binding site" evidence="9">
    <location>
        <position position="298"/>
    </location>
    <ligand>
        <name>substrate</name>
    </ligand>
</feature>
<dbReference type="EMBL" id="CALLCH030000001">
    <property type="protein sequence ID" value="CAI4211034.1"/>
    <property type="molecule type" value="Genomic_DNA"/>
</dbReference>
<protein>
    <recommendedName>
        <fullName evidence="11">Glucanase</fullName>
        <ecNumber evidence="11">3.2.1.-</ecNumber>
    </recommendedName>
</protein>
<feature type="chain" id="PRO_5040535344" description="Glucanase" evidence="11">
    <location>
        <begin position="20"/>
        <end position="388"/>
    </location>
</feature>
<organism evidence="12 13">
    <name type="scientific">Parascedosporium putredinis</name>
    <dbReference type="NCBI Taxonomy" id="1442378"/>
    <lineage>
        <taxon>Eukaryota</taxon>
        <taxon>Fungi</taxon>
        <taxon>Dikarya</taxon>
        <taxon>Ascomycota</taxon>
        <taxon>Pezizomycotina</taxon>
        <taxon>Sordariomycetes</taxon>
        <taxon>Hypocreomycetidae</taxon>
        <taxon>Microascales</taxon>
        <taxon>Microascaceae</taxon>
        <taxon>Parascedosporium</taxon>
    </lineage>
</organism>
<gene>
    <name evidence="12" type="ORF">PPNO1_LOCUS830</name>
</gene>
<evidence type="ECO:0000256" key="6">
    <source>
        <dbReference type="ARBA" id="ARBA00023295"/>
    </source>
</evidence>
<feature type="active site" description="Proton donor" evidence="8">
    <location>
        <position position="150"/>
    </location>
</feature>
<dbReference type="PANTHER" id="PTHR34876">
    <property type="match status" value="1"/>
</dbReference>
<feature type="binding site" evidence="9">
    <location>
        <position position="200"/>
    </location>
    <ligand>
        <name>substrate</name>
    </ligand>
</feature>
<reference evidence="12" key="1">
    <citation type="submission" date="2022-11" db="EMBL/GenBank/DDBJ databases">
        <authorList>
            <person name="Scott C."/>
            <person name="Bruce N."/>
        </authorList>
    </citation>
    <scope>NUCLEOTIDE SEQUENCE</scope>
</reference>
<dbReference type="GO" id="GO:0004553">
    <property type="term" value="F:hydrolase activity, hydrolyzing O-glycosyl compounds"/>
    <property type="evidence" value="ECO:0007669"/>
    <property type="project" value="InterPro"/>
</dbReference>
<dbReference type="OrthoDB" id="64893at2759"/>
<evidence type="ECO:0000256" key="8">
    <source>
        <dbReference type="PIRSR" id="PIRSR001100-1"/>
    </source>
</evidence>
<comment type="similarity">
    <text evidence="11">Belongs to the glycosyl hydrolase family 6.</text>
</comment>
<keyword evidence="6 11" id="KW-0326">Glycosidase</keyword>
<evidence type="ECO:0000256" key="1">
    <source>
        <dbReference type="ARBA" id="ARBA00022729"/>
    </source>
</evidence>
<evidence type="ECO:0000256" key="10">
    <source>
        <dbReference type="PROSITE-ProRule" id="PRU10056"/>
    </source>
</evidence>
<dbReference type="GO" id="GO:0030245">
    <property type="term" value="P:cellulose catabolic process"/>
    <property type="evidence" value="ECO:0007669"/>
    <property type="project" value="UniProtKB-KW"/>
</dbReference>
<evidence type="ECO:0000256" key="2">
    <source>
        <dbReference type="ARBA" id="ARBA00022801"/>
    </source>
</evidence>
<accession>A0A9P1GVE9</accession>
<feature type="active site" description="Proton acceptor" evidence="8">
    <location>
        <position position="332"/>
    </location>
</feature>
<feature type="binding site" evidence="9">
    <location>
        <position position="330"/>
    </location>
    <ligand>
        <name>substrate</name>
    </ligand>
</feature>
<keyword evidence="13" id="KW-1185">Reference proteome</keyword>
<evidence type="ECO:0000313" key="12">
    <source>
        <dbReference type="EMBL" id="CAI4211034.1"/>
    </source>
</evidence>
<dbReference type="AlphaFoldDB" id="A0A9P1GVE9"/>
<dbReference type="InterPro" id="IPR016288">
    <property type="entry name" value="Beta_cellobiohydrolase"/>
</dbReference>
<keyword evidence="2 11" id="KW-0378">Hydrolase</keyword>
<dbReference type="InterPro" id="IPR001524">
    <property type="entry name" value="Glyco_hydro_6_CS"/>
</dbReference>
<keyword evidence="7 11" id="KW-0624">Polysaccharide degradation</keyword>
<evidence type="ECO:0000256" key="9">
    <source>
        <dbReference type="PIRSR" id="PIRSR001100-2"/>
    </source>
</evidence>
<name>A0A9P1GVE9_9PEZI</name>
<dbReference type="PROSITE" id="PS00655">
    <property type="entry name" value="GLYCOSYL_HYDROL_F6_1"/>
    <property type="match status" value="1"/>
</dbReference>
<dbReference type="InterPro" id="IPR036434">
    <property type="entry name" value="Beta_cellobiohydrolase_sf"/>
</dbReference>
<evidence type="ECO:0000256" key="7">
    <source>
        <dbReference type="ARBA" id="ARBA00023326"/>
    </source>
</evidence>
<dbReference type="EC" id="3.2.1.-" evidence="11"/>
<dbReference type="SUPFAM" id="SSF51989">
    <property type="entry name" value="Glycosyl hydrolases family 6, cellulases"/>
    <property type="match status" value="1"/>
</dbReference>
<evidence type="ECO:0000256" key="11">
    <source>
        <dbReference type="RuleBase" id="RU361186"/>
    </source>
</evidence>
<proteinExistence type="inferred from homology"/>
<sequence length="388" mass="42666">MSLKNILVALAAMGATVVASPAKSKRAAAYDGNPFEGVAMYVNPYYRDEIHDLALPQMTGSLAEKAKQVAEIPSFQWLSARPTTPVPTPYAGLFVIYNFPDRDCSAKASDGELHLDDNGLERYQTEYIDPIAELVKEYDDIRTIFVYEPDGLANLVTNLEDSQPKCQGAAEAYHLSTVYAMETLNFDNVALYVDGGHAGWLGWPGNLNLTAEVFGNAFKEAGKPKSVRGVATNVSNYNAVLQRDRAPAYTDPNPNWDESRFHEALAPFLEEHEFPAHFIVDTGRSGVQPAGRESWGNWCNIKETGFGIRPSSNTPTELLDAFVWVKPGGESDGTSDEEAVRYDTMCSSNSSVIPAPEAGDWFQDYFEMLINNANPLQGLLQKQGQEVC</sequence>
<evidence type="ECO:0000256" key="3">
    <source>
        <dbReference type="ARBA" id="ARBA00023001"/>
    </source>
</evidence>
<dbReference type="PIRSF" id="PIRSF001100">
    <property type="entry name" value="Beta_cellobiohydrolase"/>
    <property type="match status" value="1"/>
</dbReference>
<feature type="binding site" evidence="9">
    <location>
        <position position="236"/>
    </location>
    <ligand>
        <name>substrate</name>
    </ligand>
</feature>
<feature type="signal peptide" evidence="11">
    <location>
        <begin position="1"/>
        <end position="19"/>
    </location>
</feature>
<feature type="binding site" evidence="9">
    <location>
        <position position="326"/>
    </location>
    <ligand>
        <name>substrate</name>
    </ligand>
</feature>
<comment type="caution">
    <text evidence="12">The sequence shown here is derived from an EMBL/GenBank/DDBJ whole genome shotgun (WGS) entry which is preliminary data.</text>
</comment>